<dbReference type="Gene3D" id="1.10.405.40">
    <property type="match status" value="1"/>
</dbReference>
<dbReference type="InterPro" id="IPR036188">
    <property type="entry name" value="FAD/NAD-bd_sf"/>
</dbReference>
<keyword evidence="5" id="KW-0073">Auxin biosynthesis</keyword>
<keyword evidence="9" id="KW-1185">Reference proteome</keyword>
<evidence type="ECO:0000256" key="4">
    <source>
        <dbReference type="ARBA" id="ARBA00017871"/>
    </source>
</evidence>
<dbReference type="InterPro" id="IPR002937">
    <property type="entry name" value="Amino_oxidase"/>
</dbReference>
<dbReference type="Pfam" id="PF01593">
    <property type="entry name" value="Amino_oxidase"/>
    <property type="match status" value="1"/>
</dbReference>
<name>A0ABU9Y274_9SPHN</name>
<dbReference type="SUPFAM" id="SSF51905">
    <property type="entry name" value="FAD/NAD(P)-binding domain"/>
    <property type="match status" value="1"/>
</dbReference>
<evidence type="ECO:0000256" key="6">
    <source>
        <dbReference type="ARBA" id="ARBA00047321"/>
    </source>
</evidence>
<dbReference type="RefSeq" id="WP_343891298.1">
    <property type="nucleotide sequence ID" value="NZ_BAAAEH010000040.1"/>
</dbReference>
<reference evidence="8 9" key="1">
    <citation type="submission" date="2024-05" db="EMBL/GenBank/DDBJ databases">
        <authorList>
            <person name="Liu Q."/>
            <person name="Xin Y.-H."/>
        </authorList>
    </citation>
    <scope>NUCLEOTIDE SEQUENCE [LARGE SCALE GENOMIC DNA]</scope>
    <source>
        <strain evidence="8 9">CGMCC 1.10181</strain>
    </source>
</reference>
<organism evidence="8 9">
    <name type="scientific">Sphingomonas oligophenolica</name>
    <dbReference type="NCBI Taxonomy" id="301154"/>
    <lineage>
        <taxon>Bacteria</taxon>
        <taxon>Pseudomonadati</taxon>
        <taxon>Pseudomonadota</taxon>
        <taxon>Alphaproteobacteria</taxon>
        <taxon>Sphingomonadales</taxon>
        <taxon>Sphingomonadaceae</taxon>
        <taxon>Sphingomonas</taxon>
    </lineage>
</organism>
<evidence type="ECO:0000256" key="2">
    <source>
        <dbReference type="ARBA" id="ARBA00005833"/>
    </source>
</evidence>
<protein>
    <recommendedName>
        <fullName evidence="4">Tryptophan 2-monooxygenase</fullName>
        <ecNumber evidence="3">1.13.12.3</ecNumber>
    </recommendedName>
</protein>
<accession>A0ABU9Y274</accession>
<dbReference type="EC" id="1.13.12.3" evidence="3"/>
<evidence type="ECO:0000256" key="3">
    <source>
        <dbReference type="ARBA" id="ARBA00012535"/>
    </source>
</evidence>
<dbReference type="InterPro" id="IPR050281">
    <property type="entry name" value="Flavin_monoamine_oxidase"/>
</dbReference>
<dbReference type="PANTHER" id="PTHR10742">
    <property type="entry name" value="FLAVIN MONOAMINE OXIDASE"/>
    <property type="match status" value="1"/>
</dbReference>
<comment type="similarity">
    <text evidence="2">Belongs to the tryptophan 2-monooxygenase family.</text>
</comment>
<dbReference type="PANTHER" id="PTHR10742:SF410">
    <property type="entry name" value="LYSINE-SPECIFIC HISTONE DEMETHYLASE 2"/>
    <property type="match status" value="1"/>
</dbReference>
<dbReference type="SUPFAM" id="SSF54373">
    <property type="entry name" value="FAD-linked reductases, C-terminal domain"/>
    <property type="match status" value="1"/>
</dbReference>
<evidence type="ECO:0000256" key="1">
    <source>
        <dbReference type="ARBA" id="ARBA00004814"/>
    </source>
</evidence>
<dbReference type="Proteomes" id="UP001419910">
    <property type="component" value="Unassembled WGS sequence"/>
</dbReference>
<comment type="catalytic activity">
    <reaction evidence="6">
        <text>L-tryptophan + O2 = indole-3-acetamide + CO2 + H2O</text>
        <dbReference type="Rhea" id="RHEA:16165"/>
        <dbReference type="ChEBI" id="CHEBI:15377"/>
        <dbReference type="ChEBI" id="CHEBI:15379"/>
        <dbReference type="ChEBI" id="CHEBI:16031"/>
        <dbReference type="ChEBI" id="CHEBI:16526"/>
        <dbReference type="ChEBI" id="CHEBI:57912"/>
        <dbReference type="EC" id="1.13.12.3"/>
    </reaction>
</comment>
<sequence length="582" mass="64746">MDLDVAVVGGGVSGAYSAWRLQQDRGKQQAIGLFEYSDRIGGRLYTVSIPGMPNVKAELGGMRYIPTEHIMVADLIKHLKLQTVDFPMGAAPPVGSNCNLFYLRGKHLRLHELADPDKVPYNMAWSERGLGPTNLQVQVMNNLYPGFANLSLCQQMQVKVFGKPMYEYGFWDLMFRVLSNEGYAFMRDAGGYEANVANACAVTQLPATEYSDTTQFLTLADGYDMLPITLAEEFNTRFDGKVAKGKRVHMNHRLASFEVGTGDYPYTLHFVPTVSDENRRTSDAEGKDARTVTVRAKQLILAMPRRSLELIDSPFFDDPWLKENLSSVLIQSAFKLLMAYETPWWRSLGLVAGRSVTDLPVRQIYYFGTEGEQENGKPFLNSLLMASYNDISTVPFWKGLEIGGRYEGYRPACLEEGVENWIPLTPYCATAEMVDVANRQIATVHALPQVPAPYSAVYHTWNEDPYGGGWHEWKAGYRLDQIMCQMRKPVKAQEVYIVGEAYSLGQGWVEGALDIAESTLQDFFGMKPPSWLDPSYALMPNPCPPGDPCVGCGDLDGCIPCFNCGAMLSAITPNCLCAVEEG</sequence>
<comment type="pathway">
    <text evidence="1">Plant hormone metabolism; auxin biosynthesis.</text>
</comment>
<proteinExistence type="inferred from homology"/>
<dbReference type="Gene3D" id="3.90.660.10">
    <property type="match status" value="3"/>
</dbReference>
<evidence type="ECO:0000313" key="9">
    <source>
        <dbReference type="Proteomes" id="UP001419910"/>
    </source>
</evidence>
<comment type="caution">
    <text evidence="8">The sequence shown here is derived from an EMBL/GenBank/DDBJ whole genome shotgun (WGS) entry which is preliminary data.</text>
</comment>
<dbReference type="Gene3D" id="3.50.50.60">
    <property type="entry name" value="FAD/NAD(P)-binding domain"/>
    <property type="match status" value="3"/>
</dbReference>
<evidence type="ECO:0000313" key="8">
    <source>
        <dbReference type="EMBL" id="MEN2789916.1"/>
    </source>
</evidence>
<gene>
    <name evidence="8" type="ORF">ABC974_09790</name>
</gene>
<evidence type="ECO:0000259" key="7">
    <source>
        <dbReference type="Pfam" id="PF01593"/>
    </source>
</evidence>
<feature type="domain" description="Amine oxidase" evidence="7">
    <location>
        <begin position="17"/>
        <end position="513"/>
    </location>
</feature>
<evidence type="ECO:0000256" key="5">
    <source>
        <dbReference type="ARBA" id="ARBA00023070"/>
    </source>
</evidence>
<dbReference type="EMBL" id="JBDIME010000006">
    <property type="protein sequence ID" value="MEN2789916.1"/>
    <property type="molecule type" value="Genomic_DNA"/>
</dbReference>